<evidence type="ECO:0000256" key="1">
    <source>
        <dbReference type="SAM" id="MobiDB-lite"/>
    </source>
</evidence>
<comment type="caution">
    <text evidence="3">The sequence shown here is derived from an EMBL/GenBank/DDBJ whole genome shotgun (WGS) entry which is preliminary data.</text>
</comment>
<dbReference type="EMBL" id="JBHUKU010000005">
    <property type="protein sequence ID" value="MFD2459124.1"/>
    <property type="molecule type" value="Genomic_DNA"/>
</dbReference>
<feature type="transmembrane region" description="Helical" evidence="2">
    <location>
        <begin position="78"/>
        <end position="95"/>
    </location>
</feature>
<feature type="transmembrane region" description="Helical" evidence="2">
    <location>
        <begin position="195"/>
        <end position="216"/>
    </location>
</feature>
<feature type="transmembrane region" description="Helical" evidence="2">
    <location>
        <begin position="236"/>
        <end position="258"/>
    </location>
</feature>
<dbReference type="Pfam" id="PF13687">
    <property type="entry name" value="DUF4153"/>
    <property type="match status" value="1"/>
</dbReference>
<keyword evidence="2" id="KW-0812">Transmembrane</keyword>
<name>A0ABW5GHE1_9PSEU</name>
<keyword evidence="2" id="KW-0472">Membrane</keyword>
<gene>
    <name evidence="3" type="ORF">ACFSYJ_10940</name>
</gene>
<feature type="transmembrane region" description="Helical" evidence="2">
    <location>
        <begin position="107"/>
        <end position="125"/>
    </location>
</feature>
<feature type="transmembrane region" description="Helical" evidence="2">
    <location>
        <begin position="357"/>
        <end position="379"/>
    </location>
</feature>
<dbReference type="Proteomes" id="UP001597419">
    <property type="component" value="Unassembled WGS sequence"/>
</dbReference>
<feature type="transmembrane region" description="Helical" evidence="2">
    <location>
        <begin position="131"/>
        <end position="151"/>
    </location>
</feature>
<feature type="transmembrane region" description="Helical" evidence="2">
    <location>
        <begin position="418"/>
        <end position="437"/>
    </location>
</feature>
<keyword evidence="2" id="KW-1133">Transmembrane helix</keyword>
<dbReference type="RefSeq" id="WP_345406120.1">
    <property type="nucleotide sequence ID" value="NZ_BAABHG010000019.1"/>
</dbReference>
<proteinExistence type="predicted"/>
<sequence length="522" mass="54200">MPEQVKPVPAHAVPPGATKPTAADKSTVDVPKAPPVPVLYAASPPPKWTVVPLPPAVLPVAALAGIAVAVLLPLGEPGLGWVLSGLVLAAGVLVVDRRSREPEAPRHFTKASAGWALLALALLAVGAVRDAGWLFVLCVLAACLCGSLAVVGARTVNSLCYDVLAVPLEALRALPWVGKGLGALALRRAAGGQRAVFAVLATAGLLAVFVPLLSSADATFAHLVSALVPDIDPPSALRWGLVFVAAALGLAGACYLLAAPPHPATDGRPARTANRLEWALPLGVLVLVFAVFVAVRLVVLFGGTDYVLRTEGLTSADYARGGFWQLCACTVLTLALVAAALRWAPNATAADRAWQRTLLGALSVLSLVLVVSALSRMWTYQQAYGFTVLRVLVEVCEVWLGVVFLLVLGSLVRLRTAWLPRAAIGAAALALLALAVLDPERTIAEANIDRAAHGKPLDTAYLSGFSADVVPAAGRLPEPRRSCVLLPVLDHLSEDGWTGWNASRAVARAARADVDWAGAPCG</sequence>
<evidence type="ECO:0000256" key="2">
    <source>
        <dbReference type="SAM" id="Phobius"/>
    </source>
</evidence>
<feature type="region of interest" description="Disordered" evidence="1">
    <location>
        <begin position="1"/>
        <end position="29"/>
    </location>
</feature>
<accession>A0ABW5GHE1</accession>
<dbReference type="InterPro" id="IPR025291">
    <property type="entry name" value="DUF4153"/>
</dbReference>
<feature type="transmembrane region" description="Helical" evidence="2">
    <location>
        <begin position="323"/>
        <end position="345"/>
    </location>
</feature>
<protein>
    <submittedName>
        <fullName evidence="3">DUF4173 domain-containing protein</fullName>
    </submittedName>
</protein>
<evidence type="ECO:0000313" key="3">
    <source>
        <dbReference type="EMBL" id="MFD2459124.1"/>
    </source>
</evidence>
<feature type="transmembrane region" description="Helical" evidence="2">
    <location>
        <begin position="278"/>
        <end position="303"/>
    </location>
</feature>
<evidence type="ECO:0000313" key="4">
    <source>
        <dbReference type="Proteomes" id="UP001597419"/>
    </source>
</evidence>
<keyword evidence="4" id="KW-1185">Reference proteome</keyword>
<reference evidence="4" key="1">
    <citation type="journal article" date="2019" name="Int. J. Syst. Evol. Microbiol.">
        <title>The Global Catalogue of Microorganisms (GCM) 10K type strain sequencing project: providing services to taxonomists for standard genome sequencing and annotation.</title>
        <authorList>
            <consortium name="The Broad Institute Genomics Platform"/>
            <consortium name="The Broad Institute Genome Sequencing Center for Infectious Disease"/>
            <person name="Wu L."/>
            <person name="Ma J."/>
        </authorList>
    </citation>
    <scope>NUCLEOTIDE SEQUENCE [LARGE SCALE GENOMIC DNA]</scope>
    <source>
        <strain evidence="4">CGMCC 4.7643</strain>
    </source>
</reference>
<feature type="transmembrane region" description="Helical" evidence="2">
    <location>
        <begin position="391"/>
        <end position="411"/>
    </location>
</feature>
<organism evidence="3 4">
    <name type="scientific">Amycolatopsis samaneae</name>
    <dbReference type="NCBI Taxonomy" id="664691"/>
    <lineage>
        <taxon>Bacteria</taxon>
        <taxon>Bacillati</taxon>
        <taxon>Actinomycetota</taxon>
        <taxon>Actinomycetes</taxon>
        <taxon>Pseudonocardiales</taxon>
        <taxon>Pseudonocardiaceae</taxon>
        <taxon>Amycolatopsis</taxon>
    </lineage>
</organism>
<feature type="transmembrane region" description="Helical" evidence="2">
    <location>
        <begin position="53"/>
        <end position="72"/>
    </location>
</feature>